<dbReference type="Proteomes" id="UP000604243">
    <property type="component" value="Unassembled WGS sequence"/>
</dbReference>
<evidence type="ECO:0000313" key="4">
    <source>
        <dbReference type="Proteomes" id="UP000604243"/>
    </source>
</evidence>
<evidence type="ECO:0000313" key="3">
    <source>
        <dbReference type="EMBL" id="GHC21767.1"/>
    </source>
</evidence>
<accession>A0ABQ3FFT3</accession>
<sequence length="252" mass="28573">MDIKRYLARMNYHGSLAPTAETLKALQLAHLMAVPFENLSVHAGEPIVLDDEALFTKIVEHRRGGFCYEANGLFAALLRTLGFEVAMLSAEVAQQDNDFGAPFDHMTLMVTLEQRWLVDVGFGDSFREPLRLDEPGEQGQHGRAYRIDHDGPYRVLMQQKGDENWKAQYRFTLKPHEYGDYAGMCRYHQTSPQSPFTGARLCTRATEGGRITLSERRLITTFLEGGKRERTLADEKAYAAALREHFGIVMTE</sequence>
<comment type="similarity">
    <text evidence="1 2">Belongs to the arylamine N-acetyltransferase family.</text>
</comment>
<protein>
    <submittedName>
        <fullName evidence="3">Acetyltransferase</fullName>
    </submittedName>
</protein>
<evidence type="ECO:0000256" key="2">
    <source>
        <dbReference type="RuleBase" id="RU003452"/>
    </source>
</evidence>
<dbReference type="Pfam" id="PF00797">
    <property type="entry name" value="Acetyltransf_2"/>
    <property type="match status" value="1"/>
</dbReference>
<reference evidence="4" key="1">
    <citation type="journal article" date="2019" name="Int. J. Syst. Evol. Microbiol.">
        <title>The Global Catalogue of Microorganisms (GCM) 10K type strain sequencing project: providing services to taxonomists for standard genome sequencing and annotation.</title>
        <authorList>
            <consortium name="The Broad Institute Genomics Platform"/>
            <consortium name="The Broad Institute Genome Sequencing Center for Infectious Disease"/>
            <person name="Wu L."/>
            <person name="Ma J."/>
        </authorList>
    </citation>
    <scope>NUCLEOTIDE SEQUENCE [LARGE SCALE GENOMIC DNA]</scope>
    <source>
        <strain evidence="4">KCTC 42082</strain>
    </source>
</reference>
<dbReference type="PRINTS" id="PR01543">
    <property type="entry name" value="ANATRNSFRASE"/>
</dbReference>
<organism evidence="3 4">
    <name type="scientific">Kushneria pakistanensis</name>
    <dbReference type="NCBI Taxonomy" id="1508770"/>
    <lineage>
        <taxon>Bacteria</taxon>
        <taxon>Pseudomonadati</taxon>
        <taxon>Pseudomonadota</taxon>
        <taxon>Gammaproteobacteria</taxon>
        <taxon>Oceanospirillales</taxon>
        <taxon>Halomonadaceae</taxon>
        <taxon>Kushneria</taxon>
    </lineage>
</organism>
<dbReference type="PANTHER" id="PTHR11786">
    <property type="entry name" value="N-HYDROXYARYLAMINE O-ACETYLTRANSFERASE"/>
    <property type="match status" value="1"/>
</dbReference>
<keyword evidence="4" id="KW-1185">Reference proteome</keyword>
<dbReference type="Gene3D" id="3.30.2140.10">
    <property type="entry name" value="Arylamine N-acetyltransferase"/>
    <property type="match status" value="1"/>
</dbReference>
<dbReference type="Gene3D" id="2.40.128.150">
    <property type="entry name" value="Cysteine proteinases"/>
    <property type="match status" value="1"/>
</dbReference>
<dbReference type="PANTHER" id="PTHR11786:SF0">
    <property type="entry name" value="ARYLAMINE N-ACETYLTRANSFERASE 4-RELATED"/>
    <property type="match status" value="1"/>
</dbReference>
<dbReference type="EMBL" id="BMZM01000002">
    <property type="protein sequence ID" value="GHC21767.1"/>
    <property type="molecule type" value="Genomic_DNA"/>
</dbReference>
<gene>
    <name evidence="3" type="ORF">GCM10010082_11950</name>
</gene>
<dbReference type="InterPro" id="IPR001447">
    <property type="entry name" value="Arylamine_N-AcTrfase"/>
</dbReference>
<name>A0ABQ3FFT3_9GAMM</name>
<proteinExistence type="inferred from homology"/>
<comment type="caution">
    <text evidence="3">The sequence shown here is derived from an EMBL/GenBank/DDBJ whole genome shotgun (WGS) entry which is preliminary data.</text>
</comment>
<dbReference type="RefSeq" id="WP_189516158.1">
    <property type="nucleotide sequence ID" value="NZ_BMZM01000002.1"/>
</dbReference>
<evidence type="ECO:0000256" key="1">
    <source>
        <dbReference type="ARBA" id="ARBA00006547"/>
    </source>
</evidence>
<dbReference type="SUPFAM" id="SSF54001">
    <property type="entry name" value="Cysteine proteinases"/>
    <property type="match status" value="1"/>
</dbReference>
<dbReference type="InterPro" id="IPR038765">
    <property type="entry name" value="Papain-like_cys_pep_sf"/>
</dbReference>